<keyword evidence="1" id="KW-1133">Transmembrane helix</keyword>
<reference evidence="2" key="2">
    <citation type="journal article" date="2021" name="PeerJ">
        <title>Extensive microbial diversity within the chicken gut microbiome revealed by metagenomics and culture.</title>
        <authorList>
            <person name="Gilroy R."/>
            <person name="Ravi A."/>
            <person name="Getino M."/>
            <person name="Pursley I."/>
            <person name="Horton D.L."/>
            <person name="Alikhan N.F."/>
            <person name="Baker D."/>
            <person name="Gharbi K."/>
            <person name="Hall N."/>
            <person name="Watson M."/>
            <person name="Adriaenssens E.M."/>
            <person name="Foster-Nyarko E."/>
            <person name="Jarju S."/>
            <person name="Secka A."/>
            <person name="Antonio M."/>
            <person name="Oren A."/>
            <person name="Chaudhuri R.R."/>
            <person name="La Ragione R."/>
            <person name="Hildebrand F."/>
            <person name="Pallen M.J."/>
        </authorList>
    </citation>
    <scope>NUCLEOTIDE SEQUENCE</scope>
    <source>
        <strain evidence="2">ChiSjej4B22-8148</strain>
    </source>
</reference>
<evidence type="ECO:0000256" key="1">
    <source>
        <dbReference type="SAM" id="Phobius"/>
    </source>
</evidence>
<dbReference type="Pfam" id="PF16152">
    <property type="entry name" value="DUF4860"/>
    <property type="match status" value="1"/>
</dbReference>
<accession>A0A9D1AFE6</accession>
<name>A0A9D1AFE6_9FIRM</name>
<evidence type="ECO:0000313" key="2">
    <source>
        <dbReference type="EMBL" id="HIR14364.1"/>
    </source>
</evidence>
<evidence type="ECO:0000313" key="3">
    <source>
        <dbReference type="Proteomes" id="UP000886757"/>
    </source>
</evidence>
<organism evidence="2 3">
    <name type="scientific">Candidatus Choladousia intestinavium</name>
    <dbReference type="NCBI Taxonomy" id="2840727"/>
    <lineage>
        <taxon>Bacteria</taxon>
        <taxon>Bacillati</taxon>
        <taxon>Bacillota</taxon>
        <taxon>Clostridia</taxon>
        <taxon>Lachnospirales</taxon>
        <taxon>Lachnospiraceae</taxon>
        <taxon>Lachnospiraceae incertae sedis</taxon>
        <taxon>Candidatus Choladousia</taxon>
    </lineage>
</organism>
<dbReference type="EMBL" id="DVGK01000118">
    <property type="protein sequence ID" value="HIR14364.1"/>
    <property type="molecule type" value="Genomic_DNA"/>
</dbReference>
<dbReference type="AlphaFoldDB" id="A0A9D1AFE6"/>
<dbReference type="Proteomes" id="UP000886757">
    <property type="component" value="Unassembled WGS sequence"/>
</dbReference>
<comment type="caution">
    <text evidence="2">The sequence shown here is derived from an EMBL/GenBank/DDBJ whole genome shotgun (WGS) entry which is preliminary data.</text>
</comment>
<keyword evidence="1" id="KW-0812">Transmembrane</keyword>
<protein>
    <submittedName>
        <fullName evidence="2">DUF4860 domain-containing protein</fullName>
    </submittedName>
</protein>
<gene>
    <name evidence="2" type="ORF">IAB31_10640</name>
</gene>
<reference evidence="2" key="1">
    <citation type="submission" date="2020-10" db="EMBL/GenBank/DDBJ databases">
        <authorList>
            <person name="Gilroy R."/>
        </authorList>
    </citation>
    <scope>NUCLEOTIDE SEQUENCE</scope>
    <source>
        <strain evidence="2">ChiSjej4B22-8148</strain>
    </source>
</reference>
<sequence>MKPHFVKKHPADFLFSLALFFLFTGLGILLILTGARVYRHCASQLEGNYTIRTGLAYVTEKIRQSDEAGCIRLAQIGSIPALLLSREIKGEMYFTYIYEDDGYLKELFISADAQASPDMGTALLEISDFEIEPVEGGFFRCTVSDLYGRLATSLIHPQSPQEENP</sequence>
<keyword evidence="1" id="KW-0472">Membrane</keyword>
<dbReference type="InterPro" id="IPR032340">
    <property type="entry name" value="DUF4860"/>
</dbReference>
<proteinExistence type="predicted"/>
<feature type="transmembrane region" description="Helical" evidence="1">
    <location>
        <begin position="12"/>
        <end position="35"/>
    </location>
</feature>